<dbReference type="GO" id="GO:0008168">
    <property type="term" value="F:methyltransferase activity"/>
    <property type="evidence" value="ECO:0007669"/>
    <property type="project" value="UniProtKB-KW"/>
</dbReference>
<dbReference type="InterPro" id="IPR029068">
    <property type="entry name" value="Glyas_Bleomycin-R_OHBP_Dase"/>
</dbReference>
<protein>
    <submittedName>
        <fullName evidence="2">3-demethylubiquinone-9 3-methyltransferase</fullName>
    </submittedName>
</protein>
<dbReference type="Pfam" id="PF06983">
    <property type="entry name" value="3-dmu-9_3-mt"/>
    <property type="match status" value="1"/>
</dbReference>
<dbReference type="SUPFAM" id="SSF54593">
    <property type="entry name" value="Glyoxalase/Bleomycin resistance protein/Dihydroxybiphenyl dioxygenase"/>
    <property type="match status" value="1"/>
</dbReference>
<keyword evidence="2" id="KW-0830">Ubiquinone</keyword>
<dbReference type="PANTHER" id="PTHR33990">
    <property type="entry name" value="PROTEIN YJDN-RELATED"/>
    <property type="match status" value="1"/>
</dbReference>
<organism evidence="2">
    <name type="scientific">Burkholderia cenocepacia</name>
    <dbReference type="NCBI Taxonomy" id="95486"/>
    <lineage>
        <taxon>Bacteria</taxon>
        <taxon>Pseudomonadati</taxon>
        <taxon>Pseudomonadota</taxon>
        <taxon>Betaproteobacteria</taxon>
        <taxon>Burkholderiales</taxon>
        <taxon>Burkholderiaceae</taxon>
        <taxon>Burkholderia</taxon>
        <taxon>Burkholderia cepacia complex</taxon>
    </lineage>
</organism>
<keyword evidence="2" id="KW-0808">Transferase</keyword>
<accession>A0A071MLE3</accession>
<evidence type="ECO:0000259" key="1">
    <source>
        <dbReference type="Pfam" id="PF06983"/>
    </source>
</evidence>
<proteinExistence type="predicted"/>
<sequence>MTIQKITPFLWYSTEAEEAAAFYAGIFPDSRIVRVTAVPGTDGTRMVEFELFGQPFFAMSHTRTETFNHAISLLVSCADQAELDRYWNALIDNGGTADACGWLRDRYGVSWQIVPETLIPMMADRDPVKAARVAAAMMRMVKFDDAALKAAFAGTAG</sequence>
<dbReference type="PIRSF" id="PIRSF021700">
    <property type="entry name" value="3_dmu_93_MTrfase"/>
    <property type="match status" value="1"/>
</dbReference>
<evidence type="ECO:0000313" key="2">
    <source>
        <dbReference type="EMBL" id="KEA61523.1"/>
    </source>
</evidence>
<feature type="domain" description="PhnB-like" evidence="1">
    <location>
        <begin position="4"/>
        <end position="114"/>
    </location>
</feature>
<dbReference type="GO" id="GO:0032259">
    <property type="term" value="P:methylation"/>
    <property type="evidence" value="ECO:0007669"/>
    <property type="project" value="UniProtKB-KW"/>
</dbReference>
<dbReference type="AlphaFoldDB" id="A0A071MLE3"/>
<dbReference type="EMBL" id="JJOA01000001">
    <property type="protein sequence ID" value="KEA61523.1"/>
    <property type="molecule type" value="Genomic_DNA"/>
</dbReference>
<name>A0A071MLE3_9BURK</name>
<dbReference type="OrthoDB" id="5293819at2"/>
<dbReference type="InterPro" id="IPR028973">
    <property type="entry name" value="PhnB-like"/>
</dbReference>
<keyword evidence="2" id="KW-0489">Methyltransferase</keyword>
<dbReference type="CDD" id="cd06588">
    <property type="entry name" value="PhnB_like"/>
    <property type="match status" value="1"/>
</dbReference>
<reference evidence="2" key="1">
    <citation type="submission" date="2014-04" db="EMBL/GenBank/DDBJ databases">
        <title>In planta biocontrol of soil-borne Fusarium wilt of banana through a plant endophytic bacterium, Burkholderia cenocepacia 869T2.</title>
        <authorList>
            <person name="Ho Y.-N."/>
            <person name="Chiang H.-M."/>
            <person name="Chao C.-P."/>
            <person name="Su C.-C."/>
            <person name="Hsu H.-F."/>
            <person name="Guo C.-T."/>
            <person name="Hsieh J.-L."/>
            <person name="Huang C.-C."/>
        </authorList>
    </citation>
    <scope>NUCLEOTIDE SEQUENCE [LARGE SCALE GENOMIC DNA]</scope>
    <source>
        <strain evidence="2">869T2</strain>
    </source>
</reference>
<comment type="caution">
    <text evidence="2">The sequence shown here is derived from an EMBL/GenBank/DDBJ whole genome shotgun (WGS) entry which is preliminary data.</text>
</comment>
<gene>
    <name evidence="2" type="ORF">DT99_01670</name>
</gene>
<dbReference type="PANTHER" id="PTHR33990:SF2">
    <property type="entry name" value="PHNB-LIKE DOMAIN-CONTAINING PROTEIN"/>
    <property type="match status" value="1"/>
</dbReference>
<dbReference type="Gene3D" id="3.10.180.10">
    <property type="entry name" value="2,3-Dihydroxybiphenyl 1,2-Dioxygenase, domain 1"/>
    <property type="match status" value="1"/>
</dbReference>
<dbReference type="InterPro" id="IPR009725">
    <property type="entry name" value="3_dmu_93_MTrfase"/>
</dbReference>